<dbReference type="GO" id="GO:0005669">
    <property type="term" value="C:transcription factor TFIID complex"/>
    <property type="evidence" value="ECO:0007669"/>
    <property type="project" value="InterPro"/>
</dbReference>
<evidence type="ECO:0000256" key="3">
    <source>
        <dbReference type="ARBA" id="ARBA00017306"/>
    </source>
</evidence>
<evidence type="ECO:0000256" key="7">
    <source>
        <dbReference type="ARBA" id="ARBA00025346"/>
    </source>
</evidence>
<sequence length="725" mass="76995">MSQQQPTMAQTAPQSLPQNRPFSPAIPQQQQQHSPSPTLSQQGHPAQQPQQQQQQQQSQQPVRPRATPDARSPTFPTTSYTNSPGPGHASPAVRTPTSGLASPSTPYPPQPQQQQQQQQQQSQPQTQHQYQHPQYNTAPIAQPNGRVTPGTTASRYSAPPGQANVNHATPQAPSPMLPQTSQISQPPTPAAHVYSNATFSPAPQSATTPATGAMGPPLATAIKPPVQAKTYAYDMDDTLQGTGINLDEEEQLMNEFEARTGFGAFPPRGRGSLFGAGPANQPPEDVQAKTQEELVAETADRAWNEAAHRYATSVVSEVLSQGFIHPGMMHYRMSKIAAHHNLELNLDPKPPNPSAPLGRFSHPNTWEKPEIRVTTKTSPDGTIVSTKGSFLPKDSYLIDQIALLSLATKERMGELLAEANLVACNRQQSAHGAIPQEWADAAEPRGNMDSAVSPRTNPLKRPASELSNGLPTPVSEPSPTNQFAGTMVTLGKRTRDVEEARLRKRQKRAEQAAEREKNPDGANASRSGSVAPGTPGAAAPDQSETKPMSKKESKKAARLQDTSSVTVNSTVNQFMGRKGKKYSWMAGGGGGSGASTPRGPATGPASGAGGSSGRNTKGPLTQDPSQKLGELREDSAKGKNIQMRDWVQALELHGRSTDYRVLQQAYIKLDRSDWGDKAVVPTPTPAPVPSPTPSTAATPSAAALAGVATPVASTPVASTPMAEAA</sequence>
<keyword evidence="12" id="KW-1185">Reference proteome</keyword>
<feature type="compositionally biased region" description="Pro residues" evidence="9">
    <location>
        <begin position="682"/>
        <end position="692"/>
    </location>
</feature>
<keyword evidence="5" id="KW-0804">Transcription</keyword>
<evidence type="ECO:0000256" key="4">
    <source>
        <dbReference type="ARBA" id="ARBA00023015"/>
    </source>
</evidence>
<evidence type="ECO:0000256" key="6">
    <source>
        <dbReference type="ARBA" id="ARBA00023242"/>
    </source>
</evidence>
<feature type="compositionally biased region" description="Low complexity" evidence="9">
    <location>
        <begin position="594"/>
        <end position="605"/>
    </location>
</feature>
<dbReference type="GO" id="GO:0006352">
    <property type="term" value="P:DNA-templated transcription initiation"/>
    <property type="evidence" value="ECO:0007669"/>
    <property type="project" value="InterPro"/>
</dbReference>
<evidence type="ECO:0000256" key="9">
    <source>
        <dbReference type="SAM" id="MobiDB-lite"/>
    </source>
</evidence>
<evidence type="ECO:0000313" key="12">
    <source>
        <dbReference type="Proteomes" id="UP000829685"/>
    </source>
</evidence>
<feature type="compositionally biased region" description="Low complexity" evidence="9">
    <location>
        <begin position="112"/>
        <end position="134"/>
    </location>
</feature>
<feature type="compositionally biased region" description="Polar residues" evidence="9">
    <location>
        <begin position="560"/>
        <end position="573"/>
    </location>
</feature>
<organism evidence="11 12">
    <name type="scientific">Neoarthrinium moseri</name>
    <dbReference type="NCBI Taxonomy" id="1658444"/>
    <lineage>
        <taxon>Eukaryota</taxon>
        <taxon>Fungi</taxon>
        <taxon>Dikarya</taxon>
        <taxon>Ascomycota</taxon>
        <taxon>Pezizomycotina</taxon>
        <taxon>Sordariomycetes</taxon>
        <taxon>Xylariomycetidae</taxon>
        <taxon>Amphisphaeriales</taxon>
        <taxon>Apiosporaceae</taxon>
        <taxon>Neoarthrinium</taxon>
    </lineage>
</organism>
<feature type="region of interest" description="Disordered" evidence="9">
    <location>
        <begin position="444"/>
        <end position="636"/>
    </location>
</feature>
<comment type="subcellular location">
    <subcellularLocation>
        <location evidence="1">Nucleus</location>
    </subcellularLocation>
</comment>
<feature type="compositionally biased region" description="Polar residues" evidence="9">
    <location>
        <begin position="74"/>
        <end position="84"/>
    </location>
</feature>
<evidence type="ECO:0000256" key="1">
    <source>
        <dbReference type="ARBA" id="ARBA00004123"/>
    </source>
</evidence>
<proteinExistence type="inferred from homology"/>
<feature type="region of interest" description="Disordered" evidence="9">
    <location>
        <begin position="1"/>
        <end position="213"/>
    </location>
</feature>
<dbReference type="InterPro" id="IPR007900">
    <property type="entry name" value="TAF4_C"/>
</dbReference>
<keyword evidence="6" id="KW-0539">Nucleus</keyword>
<evidence type="ECO:0000313" key="11">
    <source>
        <dbReference type="EMBL" id="KAI1869464.1"/>
    </source>
</evidence>
<evidence type="ECO:0000256" key="5">
    <source>
        <dbReference type="ARBA" id="ARBA00023163"/>
    </source>
</evidence>
<evidence type="ECO:0000259" key="10">
    <source>
        <dbReference type="Pfam" id="PF05236"/>
    </source>
</evidence>
<keyword evidence="4" id="KW-0805">Transcription regulation</keyword>
<dbReference type="AlphaFoldDB" id="A0A9Q0AQM2"/>
<accession>A0A9Q0AQM2</accession>
<evidence type="ECO:0000256" key="8">
    <source>
        <dbReference type="ARBA" id="ARBA00031747"/>
    </source>
</evidence>
<feature type="compositionally biased region" description="Polar residues" evidence="9">
    <location>
        <begin position="465"/>
        <end position="484"/>
    </location>
</feature>
<feature type="region of interest" description="Disordered" evidence="9">
    <location>
        <begin position="681"/>
        <end position="703"/>
    </location>
</feature>
<gene>
    <name evidence="11" type="ORF">JX265_006554</name>
</gene>
<feature type="compositionally biased region" description="Low complexity" evidence="9">
    <location>
        <begin position="693"/>
        <end position="703"/>
    </location>
</feature>
<feature type="region of interest" description="Disordered" evidence="9">
    <location>
        <begin position="348"/>
        <end position="367"/>
    </location>
</feature>
<feature type="domain" description="Transcription initiation factor TFIID component TAF4 C-terminal" evidence="10">
    <location>
        <begin position="399"/>
        <end position="660"/>
    </location>
</feature>
<feature type="compositionally biased region" description="Polar residues" evidence="9">
    <location>
        <begin position="195"/>
        <end position="210"/>
    </location>
</feature>
<comment type="similarity">
    <text evidence="2">Belongs to the TAF4 family.</text>
</comment>
<dbReference type="EMBL" id="JAFIMR010000015">
    <property type="protein sequence ID" value="KAI1869464.1"/>
    <property type="molecule type" value="Genomic_DNA"/>
</dbReference>
<feature type="compositionally biased region" description="Low complexity" evidence="9">
    <location>
        <begin position="1"/>
        <end position="61"/>
    </location>
</feature>
<dbReference type="Proteomes" id="UP000829685">
    <property type="component" value="Unassembled WGS sequence"/>
</dbReference>
<feature type="compositionally biased region" description="Basic and acidic residues" evidence="9">
    <location>
        <begin position="543"/>
        <end position="555"/>
    </location>
</feature>
<name>A0A9Q0AQM2_9PEZI</name>
<comment type="caution">
    <text evidence="11">The sequence shown here is derived from an EMBL/GenBank/DDBJ whole genome shotgun (WGS) entry which is preliminary data.</text>
</comment>
<dbReference type="Pfam" id="PF05236">
    <property type="entry name" value="TAF4"/>
    <property type="match status" value="1"/>
</dbReference>
<comment type="function">
    <text evidence="7">Functions as a component of the DNA-binding general transcription factor complex TFIID. Binding of TFIID to a promoter (with or without TATA element) is the initial step in pre-initiation complex (PIC) formation. TFIID plays a key role in the regulation of gene expression by RNA polymerase II through different activities such as transcription activator interaction, core promoter recognition and selectivity, TFIIA and TFIIB interaction, chromatin modification (histone acetylation by TAF1), facilitation of DNA opening and initiation of transcription.</text>
</comment>
<reference evidence="11" key="1">
    <citation type="submission" date="2021-03" db="EMBL/GenBank/DDBJ databases">
        <title>Revisited historic fungal species revealed as producer of novel bioactive compounds through whole genome sequencing and comparative genomics.</title>
        <authorList>
            <person name="Vignolle G.A."/>
            <person name="Hochenegger N."/>
            <person name="Mach R.L."/>
            <person name="Mach-Aigner A.R."/>
            <person name="Javad Rahimi M."/>
            <person name="Salim K.A."/>
            <person name="Chan C.M."/>
            <person name="Lim L.B.L."/>
            <person name="Cai F."/>
            <person name="Druzhinina I.S."/>
            <person name="U'Ren J.M."/>
            <person name="Derntl C."/>
        </authorList>
    </citation>
    <scope>NUCLEOTIDE SEQUENCE</scope>
    <source>
        <strain evidence="11">TUCIM 5799</strain>
    </source>
</reference>
<protein>
    <recommendedName>
        <fullName evidence="3">Transcription initiation factor TFIID subunit 4</fullName>
    </recommendedName>
    <alternativeName>
        <fullName evidence="8">TBP-associated factor 4</fullName>
    </alternativeName>
</protein>
<evidence type="ECO:0000256" key="2">
    <source>
        <dbReference type="ARBA" id="ARBA00006178"/>
    </source>
</evidence>
<feature type="compositionally biased region" description="Basic and acidic residues" evidence="9">
    <location>
        <begin position="508"/>
        <end position="519"/>
    </location>
</feature>